<dbReference type="GO" id="GO:0003723">
    <property type="term" value="F:RNA binding"/>
    <property type="evidence" value="ECO:0007669"/>
    <property type="project" value="TreeGrafter"/>
</dbReference>
<dbReference type="EMBL" id="CP034457">
    <property type="protein sequence ID" value="QBM86987.1"/>
    <property type="molecule type" value="Genomic_DNA"/>
</dbReference>
<dbReference type="FunFam" id="2.130.10.10:FF:000896">
    <property type="entry name" value="U3 small nucleolar RNA-associated protein 4"/>
    <property type="match status" value="1"/>
</dbReference>
<dbReference type="AlphaFoldDB" id="A0A4P6XIA8"/>
<dbReference type="SUPFAM" id="SSF50978">
    <property type="entry name" value="WD40 repeat-like"/>
    <property type="match status" value="1"/>
</dbReference>
<sequence>MDIHRCRFVDYTPHNITALAFSHASDLSKTAPQGLRLAVGRSNGDIEIWNPRYNWLHELTLPGARGRAIEGLVWSHAEGDLPRLFSIGGSTYITEWDLTTGRPKANLNCNAGVIWCIDCNTSGTKLAVGCDDGTVVVVDISGGSGIMEYEFICQRQDQRVLGLRWYGDDMLIGGCADGRVRCWAIKGDSRGKIICALKVDKLKTESTLVWSIVSIPGRNQFVTGDSTGSVKFWDVSTFSLLLTFSAHEADVLSLTTDAKSEKVFSAGIDRKIHQFSFLNSKSKKGSKWIHNYSRLLHLNDVRSLALFESKAYNFLVSGGVERSIIIQSVENFQAGPYKKILMDQQVSNIALCPSSRLIAMFQDQTVKIWRILDDKHKLVAKVILSDEDNVISASIGDANDSKYVMAVATINSVRVFKLTEMGQKLQVKKMRDANFDSLISGAKKVLVYDENHLLIQTPEDELYKFVVNEHTVDLEDEIESVVQAGNKMKAGFEHFNSIQSIAKAEDNSKIAVARYNNSVEILSLGDDGQAYTLATLANTVHLMAFTERNTLVILTEENKLFEFNTDKNNSSLLSPWSQRNSELIPFSFLKLDNKPEGMFAQGSKVWIYGNQWLAFFDLDLDLEVSKGYSTKSRKRNKDGLTIRESEESDTKAGGNNYFERELTADVVKRAADAIEDDDDEEETYREHKDRKSFWMTQKYRPILKVGTWSVDDVIVIEREAFALPNTAAFEAPHFKI</sequence>
<evidence type="ECO:0000256" key="1">
    <source>
        <dbReference type="PROSITE-ProRule" id="PRU00221"/>
    </source>
</evidence>
<gene>
    <name evidence="3" type="primary">MPUL0B01810</name>
    <name evidence="3" type="ORF">METSCH_B01810</name>
</gene>
<dbReference type="Pfam" id="PF00400">
    <property type="entry name" value="WD40"/>
    <property type="match status" value="1"/>
</dbReference>
<dbReference type="PANTHER" id="PTHR44163:SF1">
    <property type="entry name" value="U3 SMALL NUCLEOLAR RNA-ASSOCIATED PROTEIN 4 HOMOLOG"/>
    <property type="match status" value="1"/>
</dbReference>
<dbReference type="STRING" id="2163413.A0A4P6XIA8"/>
<dbReference type="GO" id="GO:0034455">
    <property type="term" value="C:t-UTP complex"/>
    <property type="evidence" value="ECO:0007669"/>
    <property type="project" value="TreeGrafter"/>
</dbReference>
<dbReference type="InterPro" id="IPR036322">
    <property type="entry name" value="WD40_repeat_dom_sf"/>
</dbReference>
<feature type="repeat" description="WD" evidence="1">
    <location>
        <begin position="202"/>
        <end position="243"/>
    </location>
</feature>
<dbReference type="PROSITE" id="PS50082">
    <property type="entry name" value="WD_REPEATS_2"/>
    <property type="match status" value="1"/>
</dbReference>
<evidence type="ECO:0000313" key="4">
    <source>
        <dbReference type="Proteomes" id="UP000292447"/>
    </source>
</evidence>
<dbReference type="InterPro" id="IPR015943">
    <property type="entry name" value="WD40/YVTN_repeat-like_dom_sf"/>
</dbReference>
<dbReference type="SMART" id="SM00320">
    <property type="entry name" value="WD40"/>
    <property type="match status" value="7"/>
</dbReference>
<proteinExistence type="predicted"/>
<dbReference type="GO" id="GO:0000462">
    <property type="term" value="P:maturation of SSU-rRNA from tricistronic rRNA transcript (SSU-rRNA, 5.8S rRNA, LSU-rRNA)"/>
    <property type="evidence" value="ECO:0007669"/>
    <property type="project" value="InterPro"/>
</dbReference>
<dbReference type="InterPro" id="IPR001680">
    <property type="entry name" value="WD40_rpt"/>
</dbReference>
<dbReference type="InterPro" id="IPR046351">
    <property type="entry name" value="UTP4"/>
</dbReference>
<evidence type="ECO:0000256" key="2">
    <source>
        <dbReference type="SAM" id="MobiDB-lite"/>
    </source>
</evidence>
<dbReference type="PANTHER" id="PTHR44163">
    <property type="entry name" value="U3 SMALL NUCLEOLAR RNA-ASSOCIATED PROTEIN 4 HOMOLOG"/>
    <property type="match status" value="1"/>
</dbReference>
<evidence type="ECO:0000313" key="3">
    <source>
        <dbReference type="EMBL" id="QBM86987.1"/>
    </source>
</evidence>
<keyword evidence="4" id="KW-1185">Reference proteome</keyword>
<dbReference type="Proteomes" id="UP000292447">
    <property type="component" value="Chromosome II"/>
</dbReference>
<dbReference type="GO" id="GO:0032040">
    <property type="term" value="C:small-subunit processome"/>
    <property type="evidence" value="ECO:0007669"/>
    <property type="project" value="TreeGrafter"/>
</dbReference>
<keyword evidence="1" id="KW-0853">WD repeat</keyword>
<reference evidence="4" key="1">
    <citation type="submission" date="2019-03" db="EMBL/GenBank/DDBJ databases">
        <title>Snf2 controls pulcherriminic acid biosynthesis and connects pigmentation and antifungal activity of the yeast Metschnikowia pulcherrima.</title>
        <authorList>
            <person name="Gore-Lloyd D."/>
            <person name="Sumann I."/>
            <person name="Brachmann A.O."/>
            <person name="Schneeberger K."/>
            <person name="Ortiz-Merino R.A."/>
            <person name="Moreno-Beltran M."/>
            <person name="Schlaefli M."/>
            <person name="Kirner P."/>
            <person name="Santos Kron A."/>
            <person name="Wolfe K.H."/>
            <person name="Piel J."/>
            <person name="Ahrens C.H."/>
            <person name="Henk D."/>
            <person name="Freimoser F.M."/>
        </authorList>
    </citation>
    <scope>NUCLEOTIDE SEQUENCE [LARGE SCALE GENOMIC DNA]</scope>
    <source>
        <strain evidence="4">APC 1.2</strain>
    </source>
</reference>
<name>A0A4P6XIA8_9ASCO</name>
<accession>A0A4P6XIA8</accession>
<dbReference type="GO" id="GO:0030686">
    <property type="term" value="C:90S preribosome"/>
    <property type="evidence" value="ECO:0007669"/>
    <property type="project" value="InterPro"/>
</dbReference>
<dbReference type="SUPFAM" id="SSF82171">
    <property type="entry name" value="DPP6 N-terminal domain-like"/>
    <property type="match status" value="1"/>
</dbReference>
<organism evidence="3 4">
    <name type="scientific">Metschnikowia aff. pulcherrima</name>
    <dbReference type="NCBI Taxonomy" id="2163413"/>
    <lineage>
        <taxon>Eukaryota</taxon>
        <taxon>Fungi</taxon>
        <taxon>Dikarya</taxon>
        <taxon>Ascomycota</taxon>
        <taxon>Saccharomycotina</taxon>
        <taxon>Pichiomycetes</taxon>
        <taxon>Metschnikowiaceae</taxon>
        <taxon>Metschnikowia</taxon>
    </lineage>
</organism>
<feature type="compositionally biased region" description="Basic and acidic residues" evidence="2">
    <location>
        <begin position="637"/>
        <end position="650"/>
    </location>
</feature>
<dbReference type="Gene3D" id="2.130.10.10">
    <property type="entry name" value="YVTN repeat-like/Quinoprotein amine dehydrogenase"/>
    <property type="match status" value="2"/>
</dbReference>
<protein>
    <submittedName>
        <fullName evidence="3">U3 small nucleolar RNA-associated protein 4</fullName>
    </submittedName>
</protein>
<feature type="region of interest" description="Disordered" evidence="2">
    <location>
        <begin position="632"/>
        <end position="654"/>
    </location>
</feature>